<accession>A0ACC0C1E0</accession>
<proteinExistence type="predicted"/>
<organism evidence="1 2">
    <name type="scientific">Catharanthus roseus</name>
    <name type="common">Madagascar periwinkle</name>
    <name type="synonym">Vinca rosea</name>
    <dbReference type="NCBI Taxonomy" id="4058"/>
    <lineage>
        <taxon>Eukaryota</taxon>
        <taxon>Viridiplantae</taxon>
        <taxon>Streptophyta</taxon>
        <taxon>Embryophyta</taxon>
        <taxon>Tracheophyta</taxon>
        <taxon>Spermatophyta</taxon>
        <taxon>Magnoliopsida</taxon>
        <taxon>eudicotyledons</taxon>
        <taxon>Gunneridae</taxon>
        <taxon>Pentapetalae</taxon>
        <taxon>asterids</taxon>
        <taxon>lamiids</taxon>
        <taxon>Gentianales</taxon>
        <taxon>Apocynaceae</taxon>
        <taxon>Rauvolfioideae</taxon>
        <taxon>Vinceae</taxon>
        <taxon>Catharanthinae</taxon>
        <taxon>Catharanthus</taxon>
    </lineage>
</organism>
<dbReference type="EMBL" id="CM044702">
    <property type="protein sequence ID" value="KAI5678711.1"/>
    <property type="molecule type" value="Genomic_DNA"/>
</dbReference>
<keyword evidence="2" id="KW-1185">Reference proteome</keyword>
<evidence type="ECO:0000313" key="1">
    <source>
        <dbReference type="EMBL" id="KAI5678711.1"/>
    </source>
</evidence>
<name>A0ACC0C1E0_CATRO</name>
<reference evidence="2" key="1">
    <citation type="journal article" date="2023" name="Nat. Plants">
        <title>Single-cell RNA sequencing provides a high-resolution roadmap for understanding the multicellular compartmentation of specialized metabolism.</title>
        <authorList>
            <person name="Sun S."/>
            <person name="Shen X."/>
            <person name="Li Y."/>
            <person name="Li Y."/>
            <person name="Wang S."/>
            <person name="Li R."/>
            <person name="Zhang H."/>
            <person name="Shen G."/>
            <person name="Guo B."/>
            <person name="Wei J."/>
            <person name="Xu J."/>
            <person name="St-Pierre B."/>
            <person name="Chen S."/>
            <person name="Sun C."/>
        </authorList>
    </citation>
    <scope>NUCLEOTIDE SEQUENCE [LARGE SCALE GENOMIC DNA]</scope>
</reference>
<comment type="caution">
    <text evidence="1">The sequence shown here is derived from an EMBL/GenBank/DDBJ whole genome shotgun (WGS) entry which is preliminary data.</text>
</comment>
<gene>
    <name evidence="1" type="ORF">M9H77_09661</name>
</gene>
<dbReference type="Proteomes" id="UP001060085">
    <property type="component" value="Linkage Group LG02"/>
</dbReference>
<evidence type="ECO:0000313" key="2">
    <source>
        <dbReference type="Proteomes" id="UP001060085"/>
    </source>
</evidence>
<protein>
    <submittedName>
        <fullName evidence="1">Uncharacterized protein</fullName>
    </submittedName>
</protein>
<sequence length="188" mass="20296">MSRKKFGGVGYPLKFTTTINSFSIIIFCFSAIFIVLVSPADLGNSPPTTSGSSKAGAFPSHSGTAPSAGGQSSPTGLILYKMTQGLTFLPNTTNFFLTTGLCHLSISKITQCTFELNQAAKDLVIFALFSRLRSAPTFRSMKKVLLLLGSNPNIKMMSLEDFPDAEFTVHTGVQDLNSEIDRENTKKP</sequence>